<keyword evidence="1" id="KW-0813">Transport</keyword>
<dbReference type="PROSITE" id="PS51095">
    <property type="entry name" value="PTS_EIIA_TYPE_3"/>
    <property type="match status" value="1"/>
</dbReference>
<dbReference type="PANTHER" id="PTHR34382">
    <property type="entry name" value="PTS SYSTEM N,N'-DIACETYLCHITOBIOSE-SPECIFIC EIIA COMPONENT"/>
    <property type="match status" value="1"/>
</dbReference>
<organism evidence="9 10">
    <name type="scientific">Neobacillus vireti LMG 21834</name>
    <dbReference type="NCBI Taxonomy" id="1131730"/>
    <lineage>
        <taxon>Bacteria</taxon>
        <taxon>Bacillati</taxon>
        <taxon>Bacillota</taxon>
        <taxon>Bacilli</taxon>
        <taxon>Bacillales</taxon>
        <taxon>Bacillaceae</taxon>
        <taxon>Neobacillus</taxon>
    </lineage>
</organism>
<accession>A0AB94INF8</accession>
<dbReference type="InterPro" id="IPR003188">
    <property type="entry name" value="PTS_IIA_lac/cel"/>
</dbReference>
<evidence type="ECO:0000256" key="7">
    <source>
        <dbReference type="PROSITE-ProRule" id="PRU00418"/>
    </source>
</evidence>
<evidence type="ECO:0000256" key="8">
    <source>
        <dbReference type="SAM" id="Coils"/>
    </source>
</evidence>
<keyword evidence="2" id="KW-0762">Sugar transport</keyword>
<evidence type="ECO:0000256" key="5">
    <source>
        <dbReference type="PIRSR" id="PIRSR000699-1"/>
    </source>
</evidence>
<dbReference type="EMBL" id="ALAN01000067">
    <property type="protein sequence ID" value="ETI68508.1"/>
    <property type="molecule type" value="Genomic_DNA"/>
</dbReference>
<feature type="active site" description="Tele-phosphohistidine intermediate" evidence="5">
    <location>
        <position position="81"/>
    </location>
</feature>
<keyword evidence="3" id="KW-0808">Transferase</keyword>
<protein>
    <submittedName>
        <fullName evidence="9">Phosphotransferase system PTS lactose/cellobiose-specific IIA subunit</fullName>
    </submittedName>
</protein>
<name>A0AB94INF8_9BACI</name>
<evidence type="ECO:0000256" key="4">
    <source>
        <dbReference type="ARBA" id="ARBA00022683"/>
    </source>
</evidence>
<proteinExistence type="predicted"/>
<dbReference type="SUPFAM" id="SSF46973">
    <property type="entry name" value="Enzyme IIa from lactose specific PTS, IIa-lac"/>
    <property type="match status" value="1"/>
</dbReference>
<dbReference type="GO" id="GO:0009401">
    <property type="term" value="P:phosphoenolpyruvate-dependent sugar phosphotransferase system"/>
    <property type="evidence" value="ECO:0007669"/>
    <property type="project" value="UniProtKB-KW"/>
</dbReference>
<keyword evidence="6" id="KW-0460">Magnesium</keyword>
<feature type="modified residue" description="Phosphohistidine; by HPr" evidence="7">
    <location>
        <position position="81"/>
    </location>
</feature>
<keyword evidence="8" id="KW-0175">Coiled coil</keyword>
<evidence type="ECO:0000313" key="10">
    <source>
        <dbReference type="Proteomes" id="UP000018877"/>
    </source>
</evidence>
<evidence type="ECO:0000256" key="3">
    <source>
        <dbReference type="ARBA" id="ARBA00022679"/>
    </source>
</evidence>
<dbReference type="Pfam" id="PF02255">
    <property type="entry name" value="PTS_IIA"/>
    <property type="match status" value="1"/>
</dbReference>
<dbReference type="Gene3D" id="1.20.58.80">
    <property type="entry name" value="Phosphotransferase system, lactose/cellobiose-type IIA subunit"/>
    <property type="match status" value="1"/>
</dbReference>
<sequence>MHPVEEPKNLEAVMGLIMHSGNAKSFGMEAVQAAKEGDFEKADQKLEEANEELVNAHHAQTGLLTQEASGEKFEVTLLMVHAQDHLMNAITFLDLVKELIDVHKKVNVRD</sequence>
<dbReference type="GO" id="GO:0046872">
    <property type="term" value="F:metal ion binding"/>
    <property type="evidence" value="ECO:0007669"/>
    <property type="project" value="UniProtKB-KW"/>
</dbReference>
<dbReference type="PIRSF" id="PIRSF000699">
    <property type="entry name" value="PTS_IILac_III"/>
    <property type="match status" value="1"/>
</dbReference>
<evidence type="ECO:0000256" key="1">
    <source>
        <dbReference type="ARBA" id="ARBA00022448"/>
    </source>
</evidence>
<gene>
    <name evidence="9" type="ORF">BAVI_12154</name>
</gene>
<dbReference type="Proteomes" id="UP000018877">
    <property type="component" value="Unassembled WGS sequence"/>
</dbReference>
<keyword evidence="10" id="KW-1185">Reference proteome</keyword>
<dbReference type="PANTHER" id="PTHR34382:SF7">
    <property type="entry name" value="PTS SYSTEM N,N'-DIACETYLCHITOBIOSE-SPECIFIC EIIA COMPONENT"/>
    <property type="match status" value="1"/>
</dbReference>
<evidence type="ECO:0000313" key="9">
    <source>
        <dbReference type="EMBL" id="ETI68508.1"/>
    </source>
</evidence>
<feature type="coiled-coil region" evidence="8">
    <location>
        <begin position="32"/>
        <end position="59"/>
    </location>
</feature>
<reference evidence="9 10" key="1">
    <citation type="journal article" date="2014" name="Environ. Microbiol.">
        <title>The nitrate-ammonifying and nosZ-carrying bacterium Bacillus vireti is a potent source and sink for nitric and nitrous oxide under high nitrate conditions.</title>
        <authorList>
            <person name="Mania D."/>
            <person name="Heylen K."/>
            <person name="van Spanning R.J."/>
            <person name="Frostegard A."/>
        </authorList>
    </citation>
    <scope>NUCLEOTIDE SEQUENCE [LARGE SCALE GENOMIC DNA]</scope>
    <source>
        <strain evidence="9 10">LMG 21834</strain>
    </source>
</reference>
<evidence type="ECO:0000256" key="2">
    <source>
        <dbReference type="ARBA" id="ARBA00022597"/>
    </source>
</evidence>
<evidence type="ECO:0000256" key="6">
    <source>
        <dbReference type="PIRSR" id="PIRSR000699-2"/>
    </source>
</evidence>
<comment type="cofactor">
    <cofactor evidence="6">
        <name>Mg(2+)</name>
        <dbReference type="ChEBI" id="CHEBI:18420"/>
    </cofactor>
    <text evidence="6">Binds 1 Mg(2+) ion per trimer.</text>
</comment>
<dbReference type="CDD" id="cd00215">
    <property type="entry name" value="PTS_IIA_lac"/>
    <property type="match status" value="1"/>
</dbReference>
<keyword evidence="4" id="KW-0598">Phosphotransferase system</keyword>
<keyword evidence="6" id="KW-0479">Metal-binding</keyword>
<dbReference type="AlphaFoldDB" id="A0AB94INF8"/>
<dbReference type="InterPro" id="IPR036542">
    <property type="entry name" value="PTS_IIA_lac/cel_sf"/>
</dbReference>
<feature type="binding site" evidence="6">
    <location>
        <position position="84"/>
    </location>
    <ligand>
        <name>Mg(2+)</name>
        <dbReference type="ChEBI" id="CHEBI:18420"/>
        <note>ligand shared between all trimeric partners</note>
    </ligand>
</feature>
<comment type="caution">
    <text evidence="9">The sequence shown here is derived from an EMBL/GenBank/DDBJ whole genome shotgun (WGS) entry which is preliminary data.</text>
</comment>
<dbReference type="GO" id="GO:0016740">
    <property type="term" value="F:transferase activity"/>
    <property type="evidence" value="ECO:0007669"/>
    <property type="project" value="UniProtKB-KW"/>
</dbReference>